<sequence length="125" mass="14391">MWYPVFHLKVNNQVNYEHNQNVEEKEESDVPTKFHEGHLSTFVELELAFEARIVNLSIFDNDESQFESLTLREETKSATKGAVGESLSSSAKQKRYCPKLQTLMMLNAKAKGDGRDRLATRQVVW</sequence>
<dbReference type="Proteomes" id="UP000824120">
    <property type="component" value="Chromosome 3"/>
</dbReference>
<accession>A0A9J5ZVT7</accession>
<evidence type="ECO:0000313" key="2">
    <source>
        <dbReference type="Proteomes" id="UP000824120"/>
    </source>
</evidence>
<evidence type="ECO:0000313" key="1">
    <source>
        <dbReference type="EMBL" id="KAG5616398.1"/>
    </source>
</evidence>
<dbReference type="AlphaFoldDB" id="A0A9J5ZVT7"/>
<name>A0A9J5ZVT7_SOLCO</name>
<gene>
    <name evidence="1" type="ORF">H5410_016222</name>
</gene>
<comment type="caution">
    <text evidence="1">The sequence shown here is derived from an EMBL/GenBank/DDBJ whole genome shotgun (WGS) entry which is preliminary data.</text>
</comment>
<dbReference type="EMBL" id="JACXVP010000003">
    <property type="protein sequence ID" value="KAG5616398.1"/>
    <property type="molecule type" value="Genomic_DNA"/>
</dbReference>
<organism evidence="1 2">
    <name type="scientific">Solanum commersonii</name>
    <name type="common">Commerson's wild potato</name>
    <name type="synonym">Commerson's nightshade</name>
    <dbReference type="NCBI Taxonomy" id="4109"/>
    <lineage>
        <taxon>Eukaryota</taxon>
        <taxon>Viridiplantae</taxon>
        <taxon>Streptophyta</taxon>
        <taxon>Embryophyta</taxon>
        <taxon>Tracheophyta</taxon>
        <taxon>Spermatophyta</taxon>
        <taxon>Magnoliopsida</taxon>
        <taxon>eudicotyledons</taxon>
        <taxon>Gunneridae</taxon>
        <taxon>Pentapetalae</taxon>
        <taxon>asterids</taxon>
        <taxon>lamiids</taxon>
        <taxon>Solanales</taxon>
        <taxon>Solanaceae</taxon>
        <taxon>Solanoideae</taxon>
        <taxon>Solaneae</taxon>
        <taxon>Solanum</taxon>
    </lineage>
</organism>
<keyword evidence="2" id="KW-1185">Reference proteome</keyword>
<protein>
    <submittedName>
        <fullName evidence="1">Uncharacterized protein</fullName>
    </submittedName>
</protein>
<proteinExistence type="predicted"/>
<reference evidence="1 2" key="1">
    <citation type="submission" date="2020-09" db="EMBL/GenBank/DDBJ databases">
        <title>De no assembly of potato wild relative species, Solanum commersonii.</title>
        <authorList>
            <person name="Cho K."/>
        </authorList>
    </citation>
    <scope>NUCLEOTIDE SEQUENCE [LARGE SCALE GENOMIC DNA]</scope>
    <source>
        <strain evidence="1">LZ3.2</strain>
        <tissue evidence="1">Leaf</tissue>
    </source>
</reference>